<evidence type="ECO:0000313" key="3">
    <source>
        <dbReference type="Proteomes" id="UP000556084"/>
    </source>
</evidence>
<evidence type="ECO:0000256" key="1">
    <source>
        <dbReference type="SAM" id="MobiDB-lite"/>
    </source>
</evidence>
<gene>
    <name evidence="2" type="ORF">FHS39_002150</name>
</gene>
<comment type="caution">
    <text evidence="2">The sequence shown here is derived from an EMBL/GenBank/DDBJ whole genome shotgun (WGS) entry which is preliminary data.</text>
</comment>
<feature type="region of interest" description="Disordered" evidence="1">
    <location>
        <begin position="1"/>
        <end position="23"/>
    </location>
</feature>
<organism evidence="2 3">
    <name type="scientific">Streptomyces olivoverticillatus</name>
    <dbReference type="NCBI Taxonomy" id="66427"/>
    <lineage>
        <taxon>Bacteria</taxon>
        <taxon>Bacillati</taxon>
        <taxon>Actinomycetota</taxon>
        <taxon>Actinomycetes</taxon>
        <taxon>Kitasatosporales</taxon>
        <taxon>Streptomycetaceae</taxon>
        <taxon>Streptomyces</taxon>
    </lineage>
</organism>
<evidence type="ECO:0000313" key="2">
    <source>
        <dbReference type="EMBL" id="MBB4893119.1"/>
    </source>
</evidence>
<feature type="compositionally biased region" description="Polar residues" evidence="1">
    <location>
        <begin position="9"/>
        <end position="20"/>
    </location>
</feature>
<dbReference type="AlphaFoldDB" id="A0A7W7PKE1"/>
<keyword evidence="3" id="KW-1185">Reference proteome</keyword>
<protein>
    <submittedName>
        <fullName evidence="2">Uncharacterized protein</fullName>
    </submittedName>
</protein>
<accession>A0A7W7PKE1</accession>
<dbReference type="RefSeq" id="WP_184348891.1">
    <property type="nucleotide sequence ID" value="NZ_JACHJH010000003.1"/>
</dbReference>
<sequence length="65" mass="6851">MNHVFRNGTRLTGTNAQPPTRTAGPRLVIEHLDAAPEQGYVPSCDLSLVSLLPVGAFDAHGQLAA</sequence>
<dbReference type="Proteomes" id="UP000556084">
    <property type="component" value="Unassembled WGS sequence"/>
</dbReference>
<proteinExistence type="predicted"/>
<dbReference type="EMBL" id="JACHJH010000003">
    <property type="protein sequence ID" value="MBB4893119.1"/>
    <property type="molecule type" value="Genomic_DNA"/>
</dbReference>
<reference evidence="2 3" key="1">
    <citation type="submission" date="2020-08" db="EMBL/GenBank/DDBJ databases">
        <title>Genomic Encyclopedia of Type Strains, Phase III (KMG-III): the genomes of soil and plant-associated and newly described type strains.</title>
        <authorList>
            <person name="Whitman W."/>
        </authorList>
    </citation>
    <scope>NUCLEOTIDE SEQUENCE [LARGE SCALE GENOMIC DNA]</scope>
    <source>
        <strain evidence="2 3">CECT 3266</strain>
    </source>
</reference>
<name>A0A7W7PKE1_9ACTN</name>